<gene>
    <name evidence="2" type="ORF">T4D_14112</name>
</gene>
<accession>A0A0V1DL38</accession>
<evidence type="ECO:0000313" key="3">
    <source>
        <dbReference type="Proteomes" id="UP000054995"/>
    </source>
</evidence>
<evidence type="ECO:0000313" key="2">
    <source>
        <dbReference type="EMBL" id="KRY62113.1"/>
    </source>
</evidence>
<name>A0A0V1DL38_TRIPS</name>
<reference evidence="2 3" key="1">
    <citation type="submission" date="2015-01" db="EMBL/GenBank/DDBJ databases">
        <title>Evolution of Trichinella species and genotypes.</title>
        <authorList>
            <person name="Korhonen P.K."/>
            <person name="Edoardo P."/>
            <person name="Giuseppe L.R."/>
            <person name="Gasser R.B."/>
        </authorList>
    </citation>
    <scope>NUCLEOTIDE SEQUENCE [LARGE SCALE GENOMIC DNA]</scope>
    <source>
        <strain evidence="2">ISS470</strain>
    </source>
</reference>
<dbReference type="Proteomes" id="UP000054995">
    <property type="component" value="Unassembled WGS sequence"/>
</dbReference>
<feature type="region of interest" description="Disordered" evidence="1">
    <location>
        <begin position="1"/>
        <end position="26"/>
    </location>
</feature>
<dbReference type="EMBL" id="JYDT01003805">
    <property type="protein sequence ID" value="KRY62113.1"/>
    <property type="molecule type" value="Genomic_DNA"/>
</dbReference>
<sequence length="59" mass="6114">MKKLEKSSLGLNHQSKKTHGGTHGSSGICSRGWLSWSSMGGEALGPVKALCPCIGECQG</sequence>
<dbReference type="AlphaFoldDB" id="A0A0V1DL38"/>
<keyword evidence="3" id="KW-1185">Reference proteome</keyword>
<protein>
    <submittedName>
        <fullName evidence="2">Uncharacterized protein</fullName>
    </submittedName>
</protein>
<comment type="caution">
    <text evidence="2">The sequence shown here is derived from an EMBL/GenBank/DDBJ whole genome shotgun (WGS) entry which is preliminary data.</text>
</comment>
<organism evidence="2 3">
    <name type="scientific">Trichinella pseudospiralis</name>
    <name type="common">Parasitic roundworm</name>
    <dbReference type="NCBI Taxonomy" id="6337"/>
    <lineage>
        <taxon>Eukaryota</taxon>
        <taxon>Metazoa</taxon>
        <taxon>Ecdysozoa</taxon>
        <taxon>Nematoda</taxon>
        <taxon>Enoplea</taxon>
        <taxon>Dorylaimia</taxon>
        <taxon>Trichinellida</taxon>
        <taxon>Trichinellidae</taxon>
        <taxon>Trichinella</taxon>
    </lineage>
</organism>
<proteinExistence type="predicted"/>
<evidence type="ECO:0000256" key="1">
    <source>
        <dbReference type="SAM" id="MobiDB-lite"/>
    </source>
</evidence>